<dbReference type="AlphaFoldDB" id="A0A8H5WB59"/>
<dbReference type="Proteomes" id="UP000572754">
    <property type="component" value="Unassembled WGS sequence"/>
</dbReference>
<protein>
    <submittedName>
        <fullName evidence="1">Uncharacterized protein</fullName>
    </submittedName>
</protein>
<organism evidence="1 2">
    <name type="scientific">Fusarium circinatum</name>
    <name type="common">Pitch canker fungus</name>
    <name type="synonym">Gibberella circinata</name>
    <dbReference type="NCBI Taxonomy" id="48490"/>
    <lineage>
        <taxon>Eukaryota</taxon>
        <taxon>Fungi</taxon>
        <taxon>Dikarya</taxon>
        <taxon>Ascomycota</taxon>
        <taxon>Pezizomycotina</taxon>
        <taxon>Sordariomycetes</taxon>
        <taxon>Hypocreomycetidae</taxon>
        <taxon>Hypocreales</taxon>
        <taxon>Nectriaceae</taxon>
        <taxon>Fusarium</taxon>
        <taxon>Fusarium fujikuroi species complex</taxon>
    </lineage>
</organism>
<sequence length="230" mass="25790">MNRLRHLTGAEHQRAERRQQAFLVQHAFDHRQHVLMQRLLPDQIVICQAVVDAQRLEALERGPGKAEIVLALDPQDRRLQSLDQRRRGGALDHGVSVVADPCGVRLNVGAWRLGKRLDGSNPFVAARKMNCDANDLSRLPEIHDALRSGWHQADEVHPRTFDIGRRRHAVGPEPHQDQGAHGRPFEADRLAGDQDRVVAVAGDQAIERDDLHGGHRGERGHAFLIFEGLC</sequence>
<keyword evidence="2" id="KW-1185">Reference proteome</keyword>
<reference evidence="2" key="1">
    <citation type="journal article" date="2020" name="BMC Genomics">
        <title>Correction to: Identification and distribution of gene clusters required for synthesis of sphingolipid metabolism inhibitors in diverse species of the filamentous fungus Fusarium.</title>
        <authorList>
            <person name="Kim H.S."/>
            <person name="Lohmar J.M."/>
            <person name="Busman M."/>
            <person name="Brown D.W."/>
            <person name="Naumann T.A."/>
            <person name="Divon H.H."/>
            <person name="Lysoe E."/>
            <person name="Uhlig S."/>
            <person name="Proctor R.H."/>
        </authorList>
    </citation>
    <scope>NUCLEOTIDE SEQUENCE [LARGE SCALE GENOMIC DNA]</scope>
    <source>
        <strain evidence="2">NRRL 25331</strain>
    </source>
</reference>
<reference evidence="1 2" key="2">
    <citation type="submission" date="2020-05" db="EMBL/GenBank/DDBJ databases">
        <title>Identification and distribution of gene clusters putatively required for synthesis of sphingolipid metabolism inhibitors in phylogenetically diverse species of the filamentous fungus Fusarium.</title>
        <authorList>
            <person name="Kim H.-S."/>
            <person name="Busman M."/>
            <person name="Brown D.W."/>
            <person name="Divon H."/>
            <person name="Uhlig S."/>
            <person name="Proctor R.H."/>
        </authorList>
    </citation>
    <scope>NUCLEOTIDE SEQUENCE [LARGE SCALE GENOMIC DNA]</scope>
    <source>
        <strain evidence="1 2">NRRL 25331</strain>
    </source>
</reference>
<gene>
    <name evidence="1" type="ORF">FCIRC_14029</name>
</gene>
<comment type="caution">
    <text evidence="1">The sequence shown here is derived from an EMBL/GenBank/DDBJ whole genome shotgun (WGS) entry which is preliminary data.</text>
</comment>
<feature type="non-terminal residue" evidence="1">
    <location>
        <position position="1"/>
    </location>
</feature>
<dbReference type="EMBL" id="JAAQPE010001217">
    <property type="protein sequence ID" value="KAF5651920.1"/>
    <property type="molecule type" value="Genomic_DNA"/>
</dbReference>
<accession>A0A8H5WB59</accession>
<proteinExistence type="predicted"/>
<evidence type="ECO:0000313" key="1">
    <source>
        <dbReference type="EMBL" id="KAF5651920.1"/>
    </source>
</evidence>
<name>A0A8H5WB59_FUSCI</name>
<evidence type="ECO:0000313" key="2">
    <source>
        <dbReference type="Proteomes" id="UP000572754"/>
    </source>
</evidence>